<dbReference type="FunFam" id="3.40.50.720:FF:000301">
    <property type="entry name" value="Hydroxysteroid dehydrogenase like 2"/>
    <property type="match status" value="1"/>
</dbReference>
<evidence type="ECO:0000256" key="2">
    <source>
        <dbReference type="ARBA" id="ARBA00006484"/>
    </source>
</evidence>
<name>A0A2I8F496_9BURK</name>
<sequence>MTLQSKTLFITGASRGIGLAIALRAARDGANIVIAAKTAESHPNLPGTIYTAAEDIERAGGTALPLVVDVRDEASVARAIDEAAQRFGGIDILVNNASALSLTDTPSTDMKRYDLMQQINVRGTYLCTRTALPHLRHAANPHVLNLAPPLDLDPKWFGPHVAYSIAKFGMSLCTLGQAREFKSLGIAVNSLWPVTTIDTAAVRNKLGDMADSSRSPEIMADAAYAILTKRAAEVTGNFFLDEEVLRDEGITDFSSYSKRPLAPLTADYFVSDRILDSLPTELIRLPQ</sequence>
<dbReference type="GO" id="GO:0016491">
    <property type="term" value="F:oxidoreductase activity"/>
    <property type="evidence" value="ECO:0007669"/>
    <property type="project" value="UniProtKB-KW"/>
</dbReference>
<dbReference type="InterPro" id="IPR036291">
    <property type="entry name" value="NAD(P)-bd_dom_sf"/>
</dbReference>
<organism evidence="6 7">
    <name type="scientific">Paraburkholderia terrae</name>
    <dbReference type="NCBI Taxonomy" id="311230"/>
    <lineage>
        <taxon>Bacteria</taxon>
        <taxon>Pseudomonadati</taxon>
        <taxon>Pseudomonadota</taxon>
        <taxon>Betaproteobacteria</taxon>
        <taxon>Burkholderiales</taxon>
        <taxon>Burkholderiaceae</taxon>
        <taxon>Paraburkholderia</taxon>
    </lineage>
</organism>
<dbReference type="EMBL" id="CP026114">
    <property type="protein sequence ID" value="AUT66697.1"/>
    <property type="molecule type" value="Genomic_DNA"/>
</dbReference>
<dbReference type="KEGG" id="pter:C2L65_44725"/>
<dbReference type="PRINTS" id="PR00081">
    <property type="entry name" value="GDHRDH"/>
</dbReference>
<dbReference type="InterPro" id="IPR051935">
    <property type="entry name" value="HSDL2"/>
</dbReference>
<reference evidence="6 7" key="1">
    <citation type="submission" date="2018-01" db="EMBL/GenBank/DDBJ databases">
        <title>Species boundaries and ecological features among Paraburkholderia terrae DSMZ17804T, P. hospita DSMZ17164T and P. caribensis DSMZ13236T.</title>
        <authorList>
            <person name="Pratama A.A."/>
        </authorList>
    </citation>
    <scope>NUCLEOTIDE SEQUENCE [LARGE SCALE GENOMIC DNA]</scope>
    <source>
        <strain evidence="6 7">DSM 17804</strain>
    </source>
</reference>
<comment type="similarity">
    <text evidence="2">Belongs to the short-chain dehydrogenases/reductases (SDR) family.</text>
</comment>
<dbReference type="Proteomes" id="UP000243502">
    <property type="component" value="Chromosome 4"/>
</dbReference>
<evidence type="ECO:0000256" key="3">
    <source>
        <dbReference type="ARBA" id="ARBA00022857"/>
    </source>
</evidence>
<gene>
    <name evidence="6" type="ORF">C2L65_44725</name>
</gene>
<keyword evidence="5" id="KW-0576">Peroxisome</keyword>
<dbReference type="CDD" id="cd09762">
    <property type="entry name" value="HSDL2_SDR_c"/>
    <property type="match status" value="1"/>
</dbReference>
<dbReference type="RefSeq" id="WP_042314306.1">
    <property type="nucleotide sequence ID" value="NZ_CP026114.1"/>
</dbReference>
<proteinExistence type="inferred from homology"/>
<evidence type="ECO:0000313" key="6">
    <source>
        <dbReference type="EMBL" id="AUT66697.1"/>
    </source>
</evidence>
<protein>
    <submittedName>
        <fullName evidence="6">Short chain dehydrogenase</fullName>
    </submittedName>
</protein>
<dbReference type="Pfam" id="PF00106">
    <property type="entry name" value="adh_short"/>
    <property type="match status" value="1"/>
</dbReference>
<evidence type="ECO:0000256" key="1">
    <source>
        <dbReference type="ARBA" id="ARBA00004275"/>
    </source>
</evidence>
<dbReference type="InterPro" id="IPR002347">
    <property type="entry name" value="SDR_fam"/>
</dbReference>
<dbReference type="NCBIfam" id="NF006133">
    <property type="entry name" value="PRK08278.1"/>
    <property type="match status" value="1"/>
</dbReference>
<evidence type="ECO:0000313" key="7">
    <source>
        <dbReference type="Proteomes" id="UP000243502"/>
    </source>
</evidence>
<accession>A0A2I8F496</accession>
<evidence type="ECO:0000256" key="5">
    <source>
        <dbReference type="ARBA" id="ARBA00023140"/>
    </source>
</evidence>
<keyword evidence="3" id="KW-0521">NADP</keyword>
<keyword evidence="4" id="KW-0560">Oxidoreductase</keyword>
<evidence type="ECO:0000256" key="4">
    <source>
        <dbReference type="ARBA" id="ARBA00023002"/>
    </source>
</evidence>
<dbReference type="SUPFAM" id="SSF51735">
    <property type="entry name" value="NAD(P)-binding Rossmann-fold domains"/>
    <property type="match status" value="1"/>
</dbReference>
<dbReference type="PANTHER" id="PTHR42808">
    <property type="entry name" value="HYDROXYSTEROID DEHYDROGENASE-LIKE PROTEIN 2"/>
    <property type="match status" value="1"/>
</dbReference>
<dbReference type="Gene3D" id="3.40.50.720">
    <property type="entry name" value="NAD(P)-binding Rossmann-like Domain"/>
    <property type="match status" value="1"/>
</dbReference>
<dbReference type="PANTHER" id="PTHR42808:SF3">
    <property type="entry name" value="HYDROXYSTEROID DEHYDROGENASE-LIKE PROTEIN 2"/>
    <property type="match status" value="1"/>
</dbReference>
<dbReference type="OrthoDB" id="9809287at2"/>
<dbReference type="AlphaFoldDB" id="A0A2I8F496"/>
<comment type="subcellular location">
    <subcellularLocation>
        <location evidence="1">Peroxisome</location>
    </subcellularLocation>
</comment>